<dbReference type="GO" id="GO:0005737">
    <property type="term" value="C:cytoplasm"/>
    <property type="evidence" value="ECO:0000318"/>
    <property type="project" value="GO_Central"/>
</dbReference>
<dbReference type="Gene3D" id="3.40.50.1100">
    <property type="match status" value="2"/>
</dbReference>
<evidence type="ECO:0000256" key="8">
    <source>
        <dbReference type="ARBA" id="ARBA00022822"/>
    </source>
</evidence>
<dbReference type="UniPathway" id="UPA00035">
    <property type="reaction ID" value="UER00044"/>
</dbReference>
<dbReference type="InterPro" id="IPR011060">
    <property type="entry name" value="RibuloseP-bd_barrel"/>
</dbReference>
<evidence type="ECO:0000256" key="10">
    <source>
        <dbReference type="ARBA" id="ARBA00023141"/>
    </source>
</evidence>
<evidence type="ECO:0000256" key="12">
    <source>
        <dbReference type="ARBA" id="ARBA00049047"/>
    </source>
</evidence>
<dbReference type="SUPFAM" id="SSF53686">
    <property type="entry name" value="Tryptophan synthase beta subunit-like PLP-dependent enzymes"/>
    <property type="match status" value="1"/>
</dbReference>
<accession>B6K8C9</accession>
<keyword evidence="10 13" id="KW-0057">Aromatic amino acid biosynthesis</keyword>
<dbReference type="InterPro" id="IPR013785">
    <property type="entry name" value="Aldolase_TIM"/>
</dbReference>
<dbReference type="HOGENOM" id="CLU_016734_1_1_1"/>
<dbReference type="OMA" id="VDTARHS"/>
<dbReference type="InterPro" id="IPR006653">
    <property type="entry name" value="Trp_synth_b_CS"/>
</dbReference>
<dbReference type="GeneID" id="7047488"/>
<dbReference type="HAMAP" id="MF_00131">
    <property type="entry name" value="Trp_synth_alpha"/>
    <property type="match status" value="1"/>
</dbReference>
<evidence type="ECO:0000256" key="13">
    <source>
        <dbReference type="RuleBase" id="RU003663"/>
    </source>
</evidence>
<dbReference type="EMBL" id="KE651167">
    <property type="protein sequence ID" value="EEB09783.1"/>
    <property type="molecule type" value="Genomic_DNA"/>
</dbReference>
<dbReference type="STRING" id="402676.B6K8C9"/>
<dbReference type="OrthoDB" id="10050244at2759"/>
<dbReference type="NCBIfam" id="TIGR00262">
    <property type="entry name" value="trpA"/>
    <property type="match status" value="1"/>
</dbReference>
<dbReference type="InterPro" id="IPR023026">
    <property type="entry name" value="Trp_synth_beta/beta-like"/>
</dbReference>
<dbReference type="GO" id="GO:0004834">
    <property type="term" value="F:tryptophan synthase activity"/>
    <property type="evidence" value="ECO:0007669"/>
    <property type="project" value="UniProtKB-EC"/>
</dbReference>
<evidence type="ECO:0000313" key="17">
    <source>
        <dbReference type="Proteomes" id="UP000001744"/>
    </source>
</evidence>
<keyword evidence="17" id="KW-1185">Reference proteome</keyword>
<dbReference type="VEuPathDB" id="FungiDB:SJAG_05007"/>
<comment type="pathway">
    <text evidence="2 13">Amino-acid biosynthesis; L-tryptophan biosynthesis; L-tryptophan from chorismate: step 5/5.</text>
</comment>
<evidence type="ECO:0000256" key="11">
    <source>
        <dbReference type="ARBA" id="ARBA00023239"/>
    </source>
</evidence>
<dbReference type="CDD" id="cd04724">
    <property type="entry name" value="Tryptophan_synthase_alpha"/>
    <property type="match status" value="1"/>
</dbReference>
<comment type="cofactor">
    <cofactor evidence="1 13">
        <name>pyridoxal 5'-phosphate</name>
        <dbReference type="ChEBI" id="CHEBI:597326"/>
    </cofactor>
</comment>
<feature type="domain" description="Tryptophan synthase beta chain-like PALP" evidence="14">
    <location>
        <begin position="359"/>
        <end position="678"/>
    </location>
</feature>
<dbReference type="InterPro" id="IPR036052">
    <property type="entry name" value="TrpB-like_PALP_sf"/>
</dbReference>
<evidence type="ECO:0000256" key="9">
    <source>
        <dbReference type="ARBA" id="ARBA00022898"/>
    </source>
</evidence>
<dbReference type="InterPro" id="IPR006654">
    <property type="entry name" value="Trp_synth_beta"/>
</dbReference>
<dbReference type="HAMAP" id="MF_00133">
    <property type="entry name" value="Trp_synth_beta"/>
    <property type="match status" value="1"/>
</dbReference>
<dbReference type="PANTHER" id="PTHR48077:SF3">
    <property type="entry name" value="TRYPTOPHAN SYNTHASE"/>
    <property type="match status" value="1"/>
</dbReference>
<dbReference type="eggNOG" id="KOG4175">
    <property type="taxonomic scope" value="Eukaryota"/>
</dbReference>
<dbReference type="JaponicusDB" id="SJAG_05007">
    <property type="gene designation" value="trp2"/>
</dbReference>
<dbReference type="InterPro" id="IPR001926">
    <property type="entry name" value="TrpB-like_PALP"/>
</dbReference>
<evidence type="ECO:0000256" key="6">
    <source>
        <dbReference type="ARBA" id="ARBA00018724"/>
    </source>
</evidence>
<dbReference type="Pfam" id="PF00291">
    <property type="entry name" value="PALP"/>
    <property type="match status" value="1"/>
</dbReference>
<sequence length="704" mass="75384">MSQQLRNAFKRAKDENRNVLVTFITCGFPTEDETVKIMKGLQDGGADIIELGVPFSDAVADGPTICHANEVALKNNVTLLSTIETVKKARAAGVSVPVVLMGYYNPVNHLGDERTIQLSKEAGANGFIIVDLPPEEAIGFRASCVKHGMSFVPLVAPSTTDKRMQLLIGIADSFIYVVSRMGMTGSTAKGKISEGLPELCSRVRKFAGEKPLAVGFGVNTNEHFKYVGSVANGVVVGSKIIDVVKNAGPGTAAEAVKTYCLYLAGRDANSVKELPASSAETDSAALGAVADAVAADLPEVASETFLPPKYGEFGGMYVPEALVQCLTELEDCFYKAINSVSFWEEFRSYYDYMGRPSSLDLADRLTDYCGGARIWLKREDLNHGGSHKINNAMGQILLAKRLGKNRIIAETGAGQHGVATAIVAAKMGMKCTIYMGAEDCRRQALNVFRIRLLGAEVIPVTSGTQTLRDAVNEALRAWVEQIDTTHYLIGSAIGPHPFPTIVKTFQSVIGKETKQQLMKKVGKLPDAVVACVGGGSNSIGMFAPFKEDKSVRLLGCEAGGDGIDTPRHSATLSKGQIGVFHGVRTYVLQHEDGQIQDTYSISAGLDYPGVGPELAELKATGRGEFIAVTDAQCLEGFRALCQYEGILPALESSHAIYGGMQLAKTLGKDKDVVICVSGRGDKDVQSIAEKLPELGPKIGWDLRF</sequence>
<dbReference type="InterPro" id="IPR018204">
    <property type="entry name" value="Trp_synthase_alpha_AS"/>
</dbReference>
<dbReference type="eggNOG" id="KOG1395">
    <property type="taxonomic scope" value="Eukaryota"/>
</dbReference>
<dbReference type="AlphaFoldDB" id="B6K8C9"/>
<proteinExistence type="inferred from homology"/>
<evidence type="ECO:0000256" key="2">
    <source>
        <dbReference type="ARBA" id="ARBA00004733"/>
    </source>
</evidence>
<protein>
    <recommendedName>
        <fullName evidence="6 13">Tryptophan synthase</fullName>
        <ecNumber evidence="5 13">4.2.1.20</ecNumber>
    </recommendedName>
</protein>
<dbReference type="FunFam" id="3.40.50.1100:FF:000001">
    <property type="entry name" value="Tryptophan synthase beta chain"/>
    <property type="match status" value="1"/>
</dbReference>
<evidence type="ECO:0000256" key="3">
    <source>
        <dbReference type="ARBA" id="ARBA00005761"/>
    </source>
</evidence>
<gene>
    <name evidence="16" type="primary">trp2</name>
    <name evidence="15" type="ORF">SJAG_05007</name>
</gene>
<comment type="similarity">
    <text evidence="3">In the C-terminal section; belongs to the TrpB family.</text>
</comment>
<dbReference type="PROSITE" id="PS00168">
    <property type="entry name" value="TRP_SYNTHASE_BETA"/>
    <property type="match status" value="1"/>
</dbReference>
<evidence type="ECO:0000256" key="1">
    <source>
        <dbReference type="ARBA" id="ARBA00001933"/>
    </source>
</evidence>
<keyword evidence="8 13" id="KW-0822">Tryptophan biosynthesis</keyword>
<keyword evidence="7 13" id="KW-0028">Amino-acid biosynthesis</keyword>
<evidence type="ECO:0000313" key="16">
    <source>
        <dbReference type="JaponicusDB" id="SJAG_05007"/>
    </source>
</evidence>
<evidence type="ECO:0000256" key="4">
    <source>
        <dbReference type="ARBA" id="ARBA00006095"/>
    </source>
</evidence>
<dbReference type="FunFam" id="3.40.50.1100:FF:000004">
    <property type="entry name" value="Tryptophan synthase beta chain"/>
    <property type="match status" value="1"/>
</dbReference>
<dbReference type="SUPFAM" id="SSF51366">
    <property type="entry name" value="Ribulose-phoshate binding barrel"/>
    <property type="match status" value="1"/>
</dbReference>
<dbReference type="Gene3D" id="3.20.20.70">
    <property type="entry name" value="Aldolase class I"/>
    <property type="match status" value="1"/>
</dbReference>
<name>B6K8C9_SCHJY</name>
<dbReference type="InterPro" id="IPR002028">
    <property type="entry name" value="Trp_synthase_suA"/>
</dbReference>
<organism evidence="15 17">
    <name type="scientific">Schizosaccharomyces japonicus (strain yFS275 / FY16936)</name>
    <name type="common">Fission yeast</name>
    <dbReference type="NCBI Taxonomy" id="402676"/>
    <lineage>
        <taxon>Eukaryota</taxon>
        <taxon>Fungi</taxon>
        <taxon>Dikarya</taxon>
        <taxon>Ascomycota</taxon>
        <taxon>Taphrinomycotina</taxon>
        <taxon>Schizosaccharomycetes</taxon>
        <taxon>Schizosaccharomycetales</taxon>
        <taxon>Schizosaccharomycetaceae</taxon>
        <taxon>Schizosaccharomyces</taxon>
    </lineage>
</organism>
<dbReference type="FunFam" id="3.20.20.70:FF:000151">
    <property type="entry name" value="Tryptophan synthase"/>
    <property type="match status" value="1"/>
</dbReference>
<dbReference type="GO" id="GO:0000162">
    <property type="term" value="P:L-tryptophan biosynthetic process"/>
    <property type="evidence" value="ECO:0000318"/>
    <property type="project" value="GO_Central"/>
</dbReference>
<evidence type="ECO:0000313" key="15">
    <source>
        <dbReference type="EMBL" id="EEB09783.1"/>
    </source>
</evidence>
<dbReference type="CDD" id="cd06446">
    <property type="entry name" value="Trp-synth_B"/>
    <property type="match status" value="1"/>
</dbReference>
<dbReference type="Proteomes" id="UP000001744">
    <property type="component" value="Unassembled WGS sequence"/>
</dbReference>
<reference evidence="15 17" key="1">
    <citation type="journal article" date="2011" name="Science">
        <title>Comparative functional genomics of the fission yeasts.</title>
        <authorList>
            <person name="Rhind N."/>
            <person name="Chen Z."/>
            <person name="Yassour M."/>
            <person name="Thompson D.A."/>
            <person name="Haas B.J."/>
            <person name="Habib N."/>
            <person name="Wapinski I."/>
            <person name="Roy S."/>
            <person name="Lin M.F."/>
            <person name="Heiman D.I."/>
            <person name="Young S.K."/>
            <person name="Furuya K."/>
            <person name="Guo Y."/>
            <person name="Pidoux A."/>
            <person name="Chen H.M."/>
            <person name="Robbertse B."/>
            <person name="Goldberg J.M."/>
            <person name="Aoki K."/>
            <person name="Bayne E.H."/>
            <person name="Berlin A.M."/>
            <person name="Desjardins C.A."/>
            <person name="Dobbs E."/>
            <person name="Dukaj L."/>
            <person name="Fan L."/>
            <person name="FitzGerald M.G."/>
            <person name="French C."/>
            <person name="Gujja S."/>
            <person name="Hansen K."/>
            <person name="Keifenheim D."/>
            <person name="Levin J.Z."/>
            <person name="Mosher R.A."/>
            <person name="Mueller C.A."/>
            <person name="Pfiffner J."/>
            <person name="Priest M."/>
            <person name="Russ C."/>
            <person name="Smialowska A."/>
            <person name="Swoboda P."/>
            <person name="Sykes S.M."/>
            <person name="Vaughn M."/>
            <person name="Vengrova S."/>
            <person name="Yoder R."/>
            <person name="Zeng Q."/>
            <person name="Allshire R."/>
            <person name="Baulcombe D."/>
            <person name="Birren B.W."/>
            <person name="Brown W."/>
            <person name="Ekwall K."/>
            <person name="Kellis M."/>
            <person name="Leatherwood J."/>
            <person name="Levin H."/>
            <person name="Margalit H."/>
            <person name="Martienssen R."/>
            <person name="Nieduszynski C.A."/>
            <person name="Spatafora J.W."/>
            <person name="Friedman N."/>
            <person name="Dalgaard J.Z."/>
            <person name="Baumann P."/>
            <person name="Niki H."/>
            <person name="Regev A."/>
            <person name="Nusbaum C."/>
        </authorList>
    </citation>
    <scope>NUCLEOTIDE SEQUENCE [LARGE SCALE GENOMIC DNA]</scope>
    <source>
        <strain evidence="17">yFS275 / FY16936</strain>
    </source>
</reference>
<keyword evidence="11 13" id="KW-0456">Lyase</keyword>
<evidence type="ECO:0000256" key="7">
    <source>
        <dbReference type="ARBA" id="ARBA00022605"/>
    </source>
</evidence>
<keyword evidence="9 13" id="KW-0663">Pyridoxal phosphate</keyword>
<dbReference type="RefSeq" id="XP_002176076.1">
    <property type="nucleotide sequence ID" value="XM_002176040.2"/>
</dbReference>
<comment type="catalytic activity">
    <reaction evidence="12 13">
        <text>(1S,2R)-1-C-(indol-3-yl)glycerol 3-phosphate + L-serine = D-glyceraldehyde 3-phosphate + L-tryptophan + H2O</text>
        <dbReference type="Rhea" id="RHEA:10532"/>
        <dbReference type="ChEBI" id="CHEBI:15377"/>
        <dbReference type="ChEBI" id="CHEBI:33384"/>
        <dbReference type="ChEBI" id="CHEBI:57912"/>
        <dbReference type="ChEBI" id="CHEBI:58866"/>
        <dbReference type="ChEBI" id="CHEBI:59776"/>
        <dbReference type="EC" id="4.2.1.20"/>
    </reaction>
</comment>
<dbReference type="Pfam" id="PF00290">
    <property type="entry name" value="Trp_syntA"/>
    <property type="match status" value="1"/>
</dbReference>
<dbReference type="NCBIfam" id="TIGR00263">
    <property type="entry name" value="trpB"/>
    <property type="match status" value="1"/>
</dbReference>
<dbReference type="PANTHER" id="PTHR48077">
    <property type="entry name" value="TRYPTOPHAN SYNTHASE-RELATED"/>
    <property type="match status" value="1"/>
</dbReference>
<dbReference type="EC" id="4.2.1.20" evidence="5 13"/>
<evidence type="ECO:0000259" key="14">
    <source>
        <dbReference type="Pfam" id="PF00291"/>
    </source>
</evidence>
<dbReference type="PROSITE" id="PS00167">
    <property type="entry name" value="TRP_SYNTHASE_ALPHA"/>
    <property type="match status" value="1"/>
</dbReference>
<comment type="similarity">
    <text evidence="4">In the N-terminal section; belongs to the TrpA family.</text>
</comment>
<evidence type="ECO:0000256" key="5">
    <source>
        <dbReference type="ARBA" id="ARBA00012043"/>
    </source>
</evidence>